<accession>A0A6C0D6K0</accession>
<protein>
    <submittedName>
        <fullName evidence="1">Uncharacterized protein</fullName>
    </submittedName>
</protein>
<evidence type="ECO:0000313" key="1">
    <source>
        <dbReference type="EMBL" id="QHT12103.1"/>
    </source>
</evidence>
<sequence>MNPQFISQTITKVIPNGVTNSILFGSGLCYSIQNEKYWHIPCVLFFPAAYTGYQIYKNKDEIIIPFLSKTKRIYFN</sequence>
<name>A0A6C0D6K0_9ZZZZ</name>
<reference evidence="1" key="1">
    <citation type="journal article" date="2020" name="Nature">
        <title>Giant virus diversity and host interactions through global metagenomics.</title>
        <authorList>
            <person name="Schulz F."/>
            <person name="Roux S."/>
            <person name="Paez-Espino D."/>
            <person name="Jungbluth S."/>
            <person name="Walsh D.A."/>
            <person name="Denef V.J."/>
            <person name="McMahon K.D."/>
            <person name="Konstantinidis K.T."/>
            <person name="Eloe-Fadrosh E.A."/>
            <person name="Kyrpides N.C."/>
            <person name="Woyke T."/>
        </authorList>
    </citation>
    <scope>NUCLEOTIDE SEQUENCE</scope>
    <source>
        <strain evidence="1">GVMAG-M-3300023174-129</strain>
    </source>
</reference>
<organism evidence="1">
    <name type="scientific">viral metagenome</name>
    <dbReference type="NCBI Taxonomy" id="1070528"/>
    <lineage>
        <taxon>unclassified sequences</taxon>
        <taxon>metagenomes</taxon>
        <taxon>organismal metagenomes</taxon>
    </lineage>
</organism>
<proteinExistence type="predicted"/>
<dbReference type="AlphaFoldDB" id="A0A6C0D6K0"/>
<dbReference type="EMBL" id="MN739541">
    <property type="protein sequence ID" value="QHT12103.1"/>
    <property type="molecule type" value="Genomic_DNA"/>
</dbReference>